<feature type="non-terminal residue" evidence="1">
    <location>
        <position position="180"/>
    </location>
</feature>
<evidence type="ECO:0000313" key="1">
    <source>
        <dbReference type="EMBL" id="KAG8004920.1"/>
    </source>
</evidence>
<gene>
    <name evidence="1" type="primary">KLRK1</name>
    <name evidence="1" type="ORF">GBF38_010757</name>
</gene>
<proteinExistence type="predicted"/>
<dbReference type="EMBL" id="CM024811">
    <property type="protein sequence ID" value="KAG8004920.1"/>
    <property type="molecule type" value="Genomic_DNA"/>
</dbReference>
<dbReference type="Proteomes" id="UP000805704">
    <property type="component" value="Chromosome 23"/>
</dbReference>
<name>A0ACB7ESY1_NIBAL</name>
<protein>
    <submittedName>
        <fullName evidence="1">NKG2-D type II integral membrane protein</fullName>
    </submittedName>
</protein>
<accession>A0ACB7ESY1</accession>
<comment type="caution">
    <text evidence="1">The sequence shown here is derived from an EMBL/GenBank/DDBJ whole genome shotgun (WGS) entry which is preliminary data.</text>
</comment>
<keyword evidence="2" id="KW-1185">Reference proteome</keyword>
<organism evidence="1 2">
    <name type="scientific">Nibea albiflora</name>
    <name type="common">Yellow drum</name>
    <name type="synonym">Corvina albiflora</name>
    <dbReference type="NCBI Taxonomy" id="240163"/>
    <lineage>
        <taxon>Eukaryota</taxon>
        <taxon>Metazoa</taxon>
        <taxon>Chordata</taxon>
        <taxon>Craniata</taxon>
        <taxon>Vertebrata</taxon>
        <taxon>Euteleostomi</taxon>
        <taxon>Actinopterygii</taxon>
        <taxon>Neopterygii</taxon>
        <taxon>Teleostei</taxon>
        <taxon>Neoteleostei</taxon>
        <taxon>Acanthomorphata</taxon>
        <taxon>Eupercaria</taxon>
        <taxon>Sciaenidae</taxon>
        <taxon>Nibea</taxon>
    </lineage>
</organism>
<reference evidence="1" key="1">
    <citation type="submission" date="2020-04" db="EMBL/GenBank/DDBJ databases">
        <title>A chromosome-scale assembly and high-density genetic map of the yellow drum (Nibea albiflora) genome.</title>
        <authorList>
            <person name="Xu D."/>
            <person name="Zhang W."/>
            <person name="Chen R."/>
            <person name="Tan P."/>
            <person name="Wang L."/>
            <person name="Song H."/>
            <person name="Tian L."/>
            <person name="Zhu Q."/>
            <person name="Wang B."/>
        </authorList>
    </citation>
    <scope>NUCLEOTIDE SEQUENCE</scope>
    <source>
        <strain evidence="1">ZJHYS-2018</strain>
    </source>
</reference>
<sequence length="180" mass="20013">MGVDNGSALLEEQKTAAGKSVLSQYTQLAYYFSLLCFLLVIITLLQTFCLVQITFVFQSQSTLQETKVRDLTKQTGEAQPVISAPVLPVSSSEPVLLKRACSPCPAGWVPQEEKCYLFSEDRGDWISSQYRCLTLGGTVAIIRTEEEQVFLFKKAQSLSQGDSYWLGMRSSSADGSWQWS</sequence>
<evidence type="ECO:0000313" key="2">
    <source>
        <dbReference type="Proteomes" id="UP000805704"/>
    </source>
</evidence>